<organism evidence="2 3">
    <name type="scientific">Candidatus Raymondbacteria bacterium RIFOXYD12_FULL_49_13</name>
    <dbReference type="NCBI Taxonomy" id="1817890"/>
    <lineage>
        <taxon>Bacteria</taxon>
        <taxon>Raymondiibacteriota</taxon>
    </lineage>
</organism>
<keyword evidence="1" id="KW-0732">Signal</keyword>
<gene>
    <name evidence="2" type="ORF">A2519_00025</name>
</gene>
<proteinExistence type="predicted"/>
<protein>
    <submittedName>
        <fullName evidence="2">Uncharacterized protein</fullName>
    </submittedName>
</protein>
<dbReference type="AlphaFoldDB" id="A0A1F7EZR7"/>
<name>A0A1F7EZR7_UNCRA</name>
<feature type="signal peptide" evidence="1">
    <location>
        <begin position="1"/>
        <end position="19"/>
    </location>
</feature>
<dbReference type="Proteomes" id="UP000179243">
    <property type="component" value="Unassembled WGS sequence"/>
</dbReference>
<reference evidence="2 3" key="1">
    <citation type="journal article" date="2016" name="Nat. Commun.">
        <title>Thousands of microbial genomes shed light on interconnected biogeochemical processes in an aquifer system.</title>
        <authorList>
            <person name="Anantharaman K."/>
            <person name="Brown C.T."/>
            <person name="Hug L.A."/>
            <person name="Sharon I."/>
            <person name="Castelle C.J."/>
            <person name="Probst A.J."/>
            <person name="Thomas B.C."/>
            <person name="Singh A."/>
            <person name="Wilkins M.J."/>
            <person name="Karaoz U."/>
            <person name="Brodie E.L."/>
            <person name="Williams K.H."/>
            <person name="Hubbard S.S."/>
            <person name="Banfield J.F."/>
        </authorList>
    </citation>
    <scope>NUCLEOTIDE SEQUENCE [LARGE SCALE GENOMIC DNA]</scope>
</reference>
<sequence length="175" mass="19972">MLRLPLFLIIAFSASFLPAQSLQQIHTDFITSFNNGDMAKLTALFYYPPKQSKMVHSEDSLILAGFFSNMHNQWGDVTTINPAAFTSADYIKVSLCTADSGYWSKQTISDSAVYKVSFSAKGEGVIGYRIFAKAKKKRIAYFDIYANFEKTLAQQDLEIVRQKFYQDLRELMERK</sequence>
<feature type="chain" id="PRO_5009528311" evidence="1">
    <location>
        <begin position="20"/>
        <end position="175"/>
    </location>
</feature>
<evidence type="ECO:0000256" key="1">
    <source>
        <dbReference type="SAM" id="SignalP"/>
    </source>
</evidence>
<evidence type="ECO:0000313" key="3">
    <source>
        <dbReference type="Proteomes" id="UP000179243"/>
    </source>
</evidence>
<comment type="caution">
    <text evidence="2">The sequence shown here is derived from an EMBL/GenBank/DDBJ whole genome shotgun (WGS) entry which is preliminary data.</text>
</comment>
<accession>A0A1F7EZR7</accession>
<evidence type="ECO:0000313" key="2">
    <source>
        <dbReference type="EMBL" id="OGJ99880.1"/>
    </source>
</evidence>
<dbReference type="EMBL" id="MFYX01000157">
    <property type="protein sequence ID" value="OGJ99880.1"/>
    <property type="molecule type" value="Genomic_DNA"/>
</dbReference>